<evidence type="ECO:0000313" key="1">
    <source>
        <dbReference type="EMBL" id="WIV52857.1"/>
    </source>
</evidence>
<protein>
    <submittedName>
        <fullName evidence="1">Uncharacterized protein</fullName>
    </submittedName>
</protein>
<accession>A0ABY8X982</accession>
<name>A0ABY8X982_9PSEU</name>
<dbReference type="EMBL" id="CP127173">
    <property type="protein sequence ID" value="WIV52857.1"/>
    <property type="molecule type" value="Genomic_DNA"/>
</dbReference>
<dbReference type="RefSeq" id="WP_285449259.1">
    <property type="nucleotide sequence ID" value="NZ_CP127173.1"/>
</dbReference>
<reference evidence="1 2" key="1">
    <citation type="submission" date="2023-06" db="EMBL/GenBank/DDBJ databases">
        <authorList>
            <person name="Oyuntsetseg B."/>
            <person name="Kim S.B."/>
        </authorList>
    </citation>
    <scope>NUCLEOTIDE SEQUENCE [LARGE SCALE GENOMIC DNA]</scope>
    <source>
        <strain evidence="1 2">2-2</strain>
    </source>
</reference>
<sequence>MRTFHDILADINRELAAADMIPTDTPATVAAYLRELLTRHVQTLPAPNGGTIEILPAAAIRLELHYLTDYAQP</sequence>
<keyword evidence="2" id="KW-1185">Reference proteome</keyword>
<proteinExistence type="predicted"/>
<evidence type="ECO:0000313" key="2">
    <source>
        <dbReference type="Proteomes" id="UP001227101"/>
    </source>
</evidence>
<dbReference type="Proteomes" id="UP001227101">
    <property type="component" value="Chromosome"/>
</dbReference>
<gene>
    <name evidence="1" type="ORF">QP939_28350</name>
</gene>
<organism evidence="1 2">
    <name type="scientific">Amycolatopsis nalaikhensis</name>
    <dbReference type="NCBI Taxonomy" id="715472"/>
    <lineage>
        <taxon>Bacteria</taxon>
        <taxon>Bacillati</taxon>
        <taxon>Actinomycetota</taxon>
        <taxon>Actinomycetes</taxon>
        <taxon>Pseudonocardiales</taxon>
        <taxon>Pseudonocardiaceae</taxon>
        <taxon>Amycolatopsis</taxon>
    </lineage>
</organism>